<dbReference type="InterPro" id="IPR045254">
    <property type="entry name" value="Nit1/2_C-N_Hydrolase"/>
</dbReference>
<dbReference type="PANTHER" id="PTHR23088">
    <property type="entry name" value="NITRILASE-RELATED"/>
    <property type="match status" value="1"/>
</dbReference>
<organism evidence="3 4">
    <name type="scientific">Pelagovum pacificum</name>
    <dbReference type="NCBI Taxonomy" id="2588711"/>
    <lineage>
        <taxon>Bacteria</taxon>
        <taxon>Pseudomonadati</taxon>
        <taxon>Pseudomonadota</taxon>
        <taxon>Alphaproteobacteria</taxon>
        <taxon>Rhodobacterales</taxon>
        <taxon>Paracoccaceae</taxon>
        <taxon>Pelagovum</taxon>
    </lineage>
</organism>
<dbReference type="SUPFAM" id="SSF56317">
    <property type="entry name" value="Carbon-nitrogen hydrolase"/>
    <property type="match status" value="1"/>
</dbReference>
<reference evidence="3 4" key="1">
    <citation type="submission" date="2019-06" db="EMBL/GenBank/DDBJ databases">
        <title>Genome of new Rhodobacteraceae sp. SM1903.</title>
        <authorList>
            <person name="Ren X."/>
        </authorList>
    </citation>
    <scope>NUCLEOTIDE SEQUENCE [LARGE SCALE GENOMIC DNA]</scope>
    <source>
        <strain evidence="3 4">SM1903</strain>
    </source>
</reference>
<feature type="domain" description="CN hydrolase" evidence="2">
    <location>
        <begin position="1"/>
        <end position="254"/>
    </location>
</feature>
<dbReference type="EMBL" id="VFFF01000001">
    <property type="protein sequence ID" value="TNY33949.1"/>
    <property type="molecule type" value="Genomic_DNA"/>
</dbReference>
<dbReference type="Proteomes" id="UP000314011">
    <property type="component" value="Unassembled WGS sequence"/>
</dbReference>
<evidence type="ECO:0000256" key="1">
    <source>
        <dbReference type="ARBA" id="ARBA00022801"/>
    </source>
</evidence>
<evidence type="ECO:0000259" key="2">
    <source>
        <dbReference type="PROSITE" id="PS50263"/>
    </source>
</evidence>
<evidence type="ECO:0000313" key="3">
    <source>
        <dbReference type="EMBL" id="TNY33949.1"/>
    </source>
</evidence>
<dbReference type="OrthoDB" id="9811121at2"/>
<evidence type="ECO:0000313" key="4">
    <source>
        <dbReference type="Proteomes" id="UP000314011"/>
    </source>
</evidence>
<proteinExistence type="predicted"/>
<dbReference type="Pfam" id="PF00795">
    <property type="entry name" value="CN_hydrolase"/>
    <property type="match status" value="1"/>
</dbReference>
<dbReference type="InterPro" id="IPR036526">
    <property type="entry name" value="C-N_Hydrolase_sf"/>
</dbReference>
<accession>A0A5C5GJ79</accession>
<dbReference type="RefSeq" id="WP_140194830.1">
    <property type="nucleotide sequence ID" value="NZ_CP065915.1"/>
</dbReference>
<protein>
    <submittedName>
        <fullName evidence="3">Carbon-nitrogen hydrolase family protein</fullName>
    </submittedName>
</protein>
<dbReference type="InterPro" id="IPR003010">
    <property type="entry name" value="C-N_Hydrolase"/>
</dbReference>
<name>A0A5C5GJ79_9RHOB</name>
<dbReference type="Gene3D" id="3.60.110.10">
    <property type="entry name" value="Carbon-nitrogen hydrolase"/>
    <property type="match status" value="1"/>
</dbReference>
<gene>
    <name evidence="3" type="ORF">FHY64_11990</name>
</gene>
<dbReference type="GO" id="GO:0016811">
    <property type="term" value="F:hydrolase activity, acting on carbon-nitrogen (but not peptide) bonds, in linear amides"/>
    <property type="evidence" value="ECO:0007669"/>
    <property type="project" value="InterPro"/>
</dbReference>
<sequence length="276" mass="29515">MKAALLQITGTDEPARNLDMLRTLIGQAADEGAGFVLTPEVSNCISQSRTRQEAVLTDEASDPVLAGLRDEAATRGIWISLGSIAVKTGDADGRFANRSLLIGPDGAIVARYDKMHMFDVTVSETEAYHESKGYRPGSEAVLARTPFGTVGLTVCYDVRFAYLYRALAKAGAEIILVPSAFSPVTGAAHWETLLRARAIETGCYVLASAQVGEHPATEGRQRKTWGHAMAVSPWGEVLCDLGDVPGIGYVELDPAAVAEARRKVPSLTHDRDFSGP</sequence>
<dbReference type="PROSITE" id="PS50263">
    <property type="entry name" value="CN_HYDROLASE"/>
    <property type="match status" value="1"/>
</dbReference>
<keyword evidence="4" id="KW-1185">Reference proteome</keyword>
<dbReference type="PANTHER" id="PTHR23088:SF27">
    <property type="entry name" value="DEAMINATED GLUTATHIONE AMIDASE"/>
    <property type="match status" value="1"/>
</dbReference>
<comment type="caution">
    <text evidence="3">The sequence shown here is derived from an EMBL/GenBank/DDBJ whole genome shotgun (WGS) entry which is preliminary data.</text>
</comment>
<dbReference type="CDD" id="cd07572">
    <property type="entry name" value="nit"/>
    <property type="match status" value="1"/>
</dbReference>
<keyword evidence="1 3" id="KW-0378">Hydrolase</keyword>
<dbReference type="AlphaFoldDB" id="A0A5C5GJ79"/>